<dbReference type="AlphaFoldDB" id="A0AAW0P2R4"/>
<dbReference type="SUPFAM" id="SSF48350">
    <property type="entry name" value="GTPase activation domain, GAP"/>
    <property type="match status" value="1"/>
</dbReference>
<accession>A0AAW0P2R4</accession>
<dbReference type="GO" id="GO:0035023">
    <property type="term" value="P:regulation of Rho protein signal transduction"/>
    <property type="evidence" value="ECO:0007669"/>
    <property type="project" value="InterPro"/>
</dbReference>
<feature type="region of interest" description="Disordered" evidence="3">
    <location>
        <begin position="409"/>
        <end position="445"/>
    </location>
</feature>
<dbReference type="CDD" id="cd04402">
    <property type="entry name" value="RhoGAP_ARHGAP20"/>
    <property type="match status" value="1"/>
</dbReference>
<dbReference type="SMART" id="SM00324">
    <property type="entry name" value="RhoGAP"/>
    <property type="match status" value="1"/>
</dbReference>
<evidence type="ECO:0000259" key="4">
    <source>
        <dbReference type="PROSITE" id="PS50238"/>
    </source>
</evidence>
<keyword evidence="2" id="KW-0597">Phosphoprotein</keyword>
<dbReference type="InterPro" id="IPR047886">
    <property type="entry name" value="ARHGAP20-like_RhoGAP"/>
</dbReference>
<evidence type="ECO:0000256" key="2">
    <source>
        <dbReference type="ARBA" id="ARBA00022553"/>
    </source>
</evidence>
<dbReference type="GO" id="GO:0007165">
    <property type="term" value="P:signal transduction"/>
    <property type="evidence" value="ECO:0007669"/>
    <property type="project" value="InterPro"/>
</dbReference>
<dbReference type="Pfam" id="PF00620">
    <property type="entry name" value="RhoGAP"/>
    <property type="match status" value="1"/>
</dbReference>
<dbReference type="PANTHER" id="PTHR23179">
    <property type="entry name" value="T-CELL ACTIVATION RHO GTPASE ACTIVATING PROTEIN-RELATED"/>
    <property type="match status" value="1"/>
</dbReference>
<dbReference type="InterPro" id="IPR008936">
    <property type="entry name" value="Rho_GTPase_activation_prot"/>
</dbReference>
<protein>
    <recommendedName>
        <fullName evidence="4">Rho-GAP domain-containing protein</fullName>
    </recommendedName>
</protein>
<dbReference type="InterPro" id="IPR000198">
    <property type="entry name" value="RhoGAP_dom"/>
</dbReference>
<sequence length="610" mass="68236">MKVLTGNIAVKSLSGGGMEHLIELPINGKLLQPSVTGGEKLSENRWKGVVKRLRSGSSFIHRNKQLFGKPLSKVCPEEGSLPKAILEILMLLRKRGPSTEGAFRKSCNNKKMQEVREQLDSGVQVALEEQPVVLLVGLLKSFLKELPDSLLDTQLYERWMRAFSQEQPEQRNEELKRVLEKLPRSNVVLLQHLLCVLHHIQQNSHSNKMSANNLAVCIGPTLLWQVDAPLDQQPERMKEVADLTQFLIERWEIVGDNIPNLLDTDEDSVSSQHHDSAYDSTDPDGDIEQADSSAGDTDTSLNFSSLTNITSLTQQSSPVASKAPFTRRCSEPIICLSADSQGLRYHGSHSRDDCSVPARFFAEQPLTKQTSDDAILRRRSALSFPQNNMDGLLCPSSGRVRECSCSSLDSTASNQSEGSVFTSSPTGSPTCPRKNSATQFNHEKLEDRKRPVKVLPKAKSFNRISLKKLDLQSENIYEDLQDEVTSPKPRPLSAIEIFKHIDSRLQCEPPSYQQALQNVGLPPAYGAMTVQDAIQLDRRSRPSSVNYDWPTSAIVPRERVIVKDMGLIERVERRPRAMSESVPHGRSDALLRRCSQPLFEEFSYAKESYV</sequence>
<feature type="compositionally biased region" description="Polar residues" evidence="3">
    <location>
        <begin position="409"/>
        <end position="440"/>
    </location>
</feature>
<comment type="caution">
    <text evidence="5">The sequence shown here is derived from an EMBL/GenBank/DDBJ whole genome shotgun (WGS) entry which is preliminary data.</text>
</comment>
<evidence type="ECO:0000313" key="5">
    <source>
        <dbReference type="EMBL" id="KAK7907696.1"/>
    </source>
</evidence>
<keyword evidence="6" id="KW-1185">Reference proteome</keyword>
<dbReference type="Gene3D" id="1.10.555.10">
    <property type="entry name" value="Rho GTPase activation protein"/>
    <property type="match status" value="1"/>
</dbReference>
<name>A0AAW0P2R4_9GOBI</name>
<dbReference type="PROSITE" id="PS50238">
    <property type="entry name" value="RHOGAP"/>
    <property type="match status" value="1"/>
</dbReference>
<keyword evidence="1" id="KW-0343">GTPase activation</keyword>
<feature type="compositionally biased region" description="Polar residues" evidence="3">
    <location>
        <begin position="290"/>
        <end position="299"/>
    </location>
</feature>
<proteinExistence type="predicted"/>
<reference evidence="6" key="1">
    <citation type="submission" date="2024-04" db="EMBL/GenBank/DDBJ databases">
        <title>Salinicola lusitanus LLJ914,a marine bacterium isolated from the Okinawa Trough.</title>
        <authorList>
            <person name="Li J."/>
        </authorList>
    </citation>
    <scope>NUCLEOTIDE SEQUENCE [LARGE SCALE GENOMIC DNA]</scope>
</reference>
<feature type="domain" description="Rho-GAP" evidence="4">
    <location>
        <begin position="69"/>
        <end position="255"/>
    </location>
</feature>
<feature type="region of interest" description="Disordered" evidence="3">
    <location>
        <begin position="262"/>
        <end position="299"/>
    </location>
</feature>
<dbReference type="EMBL" id="JBBPFD010000011">
    <property type="protein sequence ID" value="KAK7907696.1"/>
    <property type="molecule type" value="Genomic_DNA"/>
</dbReference>
<dbReference type="Proteomes" id="UP001460270">
    <property type="component" value="Unassembled WGS sequence"/>
</dbReference>
<gene>
    <name evidence="5" type="ORF">WMY93_016308</name>
</gene>
<dbReference type="GO" id="GO:0005096">
    <property type="term" value="F:GTPase activator activity"/>
    <property type="evidence" value="ECO:0007669"/>
    <property type="project" value="UniProtKB-KW"/>
</dbReference>
<dbReference type="PANTHER" id="PTHR23179:SF26">
    <property type="entry name" value="T-CELL ACTIVATION RHO GTPASE-ACTIVATING PROTEIN"/>
    <property type="match status" value="1"/>
</dbReference>
<evidence type="ECO:0000256" key="1">
    <source>
        <dbReference type="ARBA" id="ARBA00022468"/>
    </source>
</evidence>
<evidence type="ECO:0000313" key="6">
    <source>
        <dbReference type="Proteomes" id="UP001460270"/>
    </source>
</evidence>
<organism evidence="5 6">
    <name type="scientific">Mugilogobius chulae</name>
    <name type="common">yellowstripe goby</name>
    <dbReference type="NCBI Taxonomy" id="88201"/>
    <lineage>
        <taxon>Eukaryota</taxon>
        <taxon>Metazoa</taxon>
        <taxon>Chordata</taxon>
        <taxon>Craniata</taxon>
        <taxon>Vertebrata</taxon>
        <taxon>Euteleostomi</taxon>
        <taxon>Actinopterygii</taxon>
        <taxon>Neopterygii</taxon>
        <taxon>Teleostei</taxon>
        <taxon>Neoteleostei</taxon>
        <taxon>Acanthomorphata</taxon>
        <taxon>Gobiaria</taxon>
        <taxon>Gobiiformes</taxon>
        <taxon>Gobioidei</taxon>
        <taxon>Gobiidae</taxon>
        <taxon>Gobionellinae</taxon>
        <taxon>Mugilogobius</taxon>
    </lineage>
</organism>
<evidence type="ECO:0000256" key="3">
    <source>
        <dbReference type="SAM" id="MobiDB-lite"/>
    </source>
</evidence>